<dbReference type="GO" id="GO:0043235">
    <property type="term" value="C:receptor complex"/>
    <property type="evidence" value="ECO:0007669"/>
    <property type="project" value="TreeGrafter"/>
</dbReference>
<feature type="binding site" evidence="16">
    <location>
        <position position="683"/>
    </location>
    <ligand>
        <name>ATP</name>
        <dbReference type="ChEBI" id="CHEBI:30616"/>
    </ligand>
</feature>
<evidence type="ECO:0000256" key="15">
    <source>
        <dbReference type="PIRSR" id="PIRSR000615-1"/>
    </source>
</evidence>
<name>A0A8W7K7P5_ANOAL</name>
<keyword evidence="17" id="KW-0479">Metal-binding</keyword>
<protein>
    <recommendedName>
        <fullName evidence="24">Protein kinase domain-containing protein</fullName>
    </recommendedName>
</protein>
<evidence type="ECO:0000256" key="10">
    <source>
        <dbReference type="ARBA" id="ARBA00023157"/>
    </source>
</evidence>
<dbReference type="Pfam" id="PF07714">
    <property type="entry name" value="PK_Tyr_Ser-Thr"/>
    <property type="match status" value="1"/>
</dbReference>
<comment type="catalytic activity">
    <reaction evidence="14">
        <text>L-tyrosyl-[protein] + ATP = O-phospho-L-tyrosyl-[protein] + ADP + H(+)</text>
        <dbReference type="Rhea" id="RHEA:10596"/>
        <dbReference type="Rhea" id="RHEA-COMP:10136"/>
        <dbReference type="Rhea" id="RHEA-COMP:20101"/>
        <dbReference type="ChEBI" id="CHEBI:15378"/>
        <dbReference type="ChEBI" id="CHEBI:30616"/>
        <dbReference type="ChEBI" id="CHEBI:46858"/>
        <dbReference type="ChEBI" id="CHEBI:61978"/>
        <dbReference type="ChEBI" id="CHEBI:456216"/>
        <dbReference type="EC" id="2.7.10.1"/>
    </reaction>
</comment>
<dbReference type="GO" id="GO:0005524">
    <property type="term" value="F:ATP binding"/>
    <property type="evidence" value="ECO:0007669"/>
    <property type="project" value="UniProtKB-UniRule"/>
</dbReference>
<reference evidence="22" key="2">
    <citation type="submission" date="2022-08" db="UniProtKB">
        <authorList>
            <consortium name="EnsemblMetazoa"/>
        </authorList>
    </citation>
    <scope>IDENTIFICATION</scope>
    <source>
        <strain evidence="22">STECLA/ALBI9_A</strain>
    </source>
</reference>
<evidence type="ECO:0000256" key="2">
    <source>
        <dbReference type="ARBA" id="ARBA00022679"/>
    </source>
</evidence>
<dbReference type="PROSITE" id="PS00109">
    <property type="entry name" value="PROTEIN_KINASE_TYR"/>
    <property type="match status" value="1"/>
</dbReference>
<evidence type="ECO:0000256" key="4">
    <source>
        <dbReference type="ARBA" id="ARBA00022741"/>
    </source>
</evidence>
<dbReference type="SUPFAM" id="SSF48726">
    <property type="entry name" value="Immunoglobulin"/>
    <property type="match status" value="3"/>
</dbReference>
<keyword evidence="17" id="KW-0460">Magnesium</keyword>
<dbReference type="InterPro" id="IPR011009">
    <property type="entry name" value="Kinase-like_dom_sf"/>
</dbReference>
<evidence type="ECO:0000256" key="17">
    <source>
        <dbReference type="PIRSR" id="PIRSR000615-3"/>
    </source>
</evidence>
<evidence type="ECO:0000256" key="8">
    <source>
        <dbReference type="ARBA" id="ARBA00023136"/>
    </source>
</evidence>
<evidence type="ECO:0000256" key="19">
    <source>
        <dbReference type="SAM" id="Phobius"/>
    </source>
</evidence>
<evidence type="ECO:0000256" key="6">
    <source>
        <dbReference type="ARBA" id="ARBA00022840"/>
    </source>
</evidence>
<dbReference type="PANTHER" id="PTHR24416">
    <property type="entry name" value="TYROSINE-PROTEIN KINASE RECEPTOR"/>
    <property type="match status" value="1"/>
</dbReference>
<evidence type="ECO:0000256" key="9">
    <source>
        <dbReference type="ARBA" id="ARBA00023137"/>
    </source>
</evidence>
<dbReference type="InterPro" id="IPR013098">
    <property type="entry name" value="Ig_I-set"/>
</dbReference>
<dbReference type="Gene3D" id="1.10.510.10">
    <property type="entry name" value="Transferase(Phosphotransferase) domain 1"/>
    <property type="match status" value="1"/>
</dbReference>
<dbReference type="InterPro" id="IPR003599">
    <property type="entry name" value="Ig_sub"/>
</dbReference>
<feature type="binding site" evidence="17">
    <location>
        <position position="410"/>
    </location>
    <ligand>
        <name>Mg(2+)</name>
        <dbReference type="ChEBI" id="CHEBI:18420"/>
    </ligand>
</feature>
<evidence type="ECO:0000256" key="5">
    <source>
        <dbReference type="ARBA" id="ARBA00022777"/>
    </source>
</evidence>
<dbReference type="CDD" id="cd00192">
    <property type="entry name" value="PTKc"/>
    <property type="match status" value="1"/>
</dbReference>
<keyword evidence="12" id="KW-0325">Glycoprotein</keyword>
<keyword evidence="11" id="KW-0675">Receptor</keyword>
<feature type="active site" description="Proton acceptor" evidence="15">
    <location>
        <position position="679"/>
    </location>
</feature>
<keyword evidence="10" id="KW-1015">Disulfide bond</keyword>
<evidence type="ECO:0000256" key="11">
    <source>
        <dbReference type="ARBA" id="ARBA00023170"/>
    </source>
</evidence>
<sequence length="983" mass="111104">MEQGLHKPNRPEDEAVYKQEKTDDYIKLKINQPKSYNTDIYTVVIQAGTANAMYNISVFVHDKPTVAMDNIKAALGDVVTFQCLAEAYPLPTVRFLFRPCNETPWGNCSNETSTEAEWHAATEVIASVFWSIATFKLHVSGPGTEYCKANNSEGSAMAQAYLLLDNVSDFMTLEIVKPKGLITVGDNVTFVCSVMIFADTATVTFESNGKELQGTVVQKDSKMHIMQLTLFNVGLNHTGDIFCNVTYDNYMRPKEATFVHMEVLDAIAPYLRSDDINQTLIVDVLTPITFKCDIGGTPEPTITWFKDAQPFEYNMSSPGNTSSITIENANPMHSGLYECIAKNKKGNITLIRNVIVRIPDSKWNQPIVYIMMSLLLLIAIPIGLIAYFTYKKKKQLSSLPRLEDGIFAYYNPVIPRNEEAKLPFSYKSQYEFPLERLKLLTQLGTGAFGVVMKAIATNIKLNEETTIVAVKIVKDKHDDDSMRALLSELKILTHLGRHLNVVNLLGAVTQNISNHELMLIVEYCAFGNLQDYLQKHRRRFMDQISHQSDEILQTNRTDRVYQYNIHGLKYVSLSFSTDNLNHPVQCGQQTTGCKGYRYSSQSNDPYTNGREDHNTSFNKDTAKDNLWLNFDEPLKSSTHSANDPVTPLRSLNTTDLIIWAAQVASGMEYLASQKVMHGDLAARNILLCDDNVVKICDFGLARTIYRHNVYKKNGEALLPFKWLAIECIADNIFNTQSDVWAYGIVLWELFSLGKMPYPGLDANVELYNMLQEGYRMQKPRFANRDIYDIMLNCWAEDPNSRPSFRDLRCRFNAMMPEEVLDRLLKLNEPYVALNAANKKDNDPITLTLLDPLEVLTSSTKGYVNVTKSPTHPASDLGQGIANNEHKMDADIGSTLSNSEDDLEQIHLRLEVKDSCNDHIGETHMNEQAIREMVELQKPEDSLRSTSPGISKIEYSRNAGLFVNMHNGISNTSYIQIKQFNEER</sequence>
<keyword evidence="8 19" id="KW-0472">Membrane</keyword>
<dbReference type="GO" id="GO:0007169">
    <property type="term" value="P:cell surface receptor protein tyrosine kinase signaling pathway"/>
    <property type="evidence" value="ECO:0007669"/>
    <property type="project" value="TreeGrafter"/>
</dbReference>
<dbReference type="InterPro" id="IPR013783">
    <property type="entry name" value="Ig-like_fold"/>
</dbReference>
<dbReference type="PROSITE" id="PS00107">
    <property type="entry name" value="PROTEIN_KINASE_ATP"/>
    <property type="match status" value="1"/>
</dbReference>
<feature type="binding site" evidence="17">
    <location>
        <position position="684"/>
    </location>
    <ligand>
        <name>Mg(2+)</name>
        <dbReference type="ChEBI" id="CHEBI:18420"/>
    </ligand>
</feature>
<reference evidence="22 23" key="1">
    <citation type="journal article" date="2017" name="G3 (Bethesda)">
        <title>The Physical Genome Mapping of Anopheles albimanus Corrected Scaffold Misassemblies and Identified Interarm Rearrangements in Genus Anopheles.</title>
        <authorList>
            <person name="Artemov G.N."/>
            <person name="Peery A.N."/>
            <person name="Jiang X."/>
            <person name="Tu Z."/>
            <person name="Stegniy V.N."/>
            <person name="Sharakhova M.V."/>
            <person name="Sharakhov I.V."/>
        </authorList>
    </citation>
    <scope>NUCLEOTIDE SEQUENCE [LARGE SCALE GENOMIC DNA]</scope>
    <source>
        <strain evidence="22 23">ALBI9_A</strain>
    </source>
</reference>
<dbReference type="PIRSF" id="PIRSF000615">
    <property type="entry name" value="TyrPK_CSF1-R"/>
    <property type="match status" value="1"/>
</dbReference>
<keyword evidence="2" id="KW-0808">Transferase</keyword>
<dbReference type="GO" id="GO:0046872">
    <property type="term" value="F:metal ion binding"/>
    <property type="evidence" value="ECO:0007669"/>
    <property type="project" value="UniProtKB-KW"/>
</dbReference>
<feature type="binding site" evidence="17">
    <location>
        <position position="697"/>
    </location>
    <ligand>
        <name>Mg(2+)</name>
        <dbReference type="ChEBI" id="CHEBI:18420"/>
    </ligand>
</feature>
<dbReference type="InterPro" id="IPR017441">
    <property type="entry name" value="Protein_kinase_ATP_BS"/>
</dbReference>
<evidence type="ECO:0000256" key="1">
    <source>
        <dbReference type="ARBA" id="ARBA00004167"/>
    </source>
</evidence>
<feature type="domain" description="Ig-like" evidence="21">
    <location>
        <begin position="269"/>
        <end position="355"/>
    </location>
</feature>
<evidence type="ECO:0000256" key="13">
    <source>
        <dbReference type="ARBA" id="ARBA00023319"/>
    </source>
</evidence>
<dbReference type="GO" id="GO:0007399">
    <property type="term" value="P:nervous system development"/>
    <property type="evidence" value="ECO:0007669"/>
    <property type="project" value="UniProtKB-ARBA"/>
</dbReference>
<evidence type="ECO:0008006" key="24">
    <source>
        <dbReference type="Google" id="ProtNLM"/>
    </source>
</evidence>
<dbReference type="SMART" id="SM00409">
    <property type="entry name" value="IG"/>
    <property type="match status" value="2"/>
</dbReference>
<keyword evidence="5" id="KW-0418">Kinase</keyword>
<keyword evidence="6 16" id="KW-0067">ATP-binding</keyword>
<dbReference type="EnsemblMetazoa" id="AALB016193-RA">
    <property type="protein sequence ID" value="AALB016193-PA"/>
    <property type="gene ID" value="AALB016193"/>
</dbReference>
<dbReference type="InterPro" id="IPR001245">
    <property type="entry name" value="Ser-Thr/Tyr_kinase_cat_dom"/>
</dbReference>
<dbReference type="Gene3D" id="3.30.200.20">
    <property type="entry name" value="Phosphorylase Kinase, domain 1"/>
    <property type="match status" value="1"/>
</dbReference>
<evidence type="ECO:0000259" key="21">
    <source>
        <dbReference type="PROSITE" id="PS50835"/>
    </source>
</evidence>
<evidence type="ECO:0000256" key="14">
    <source>
        <dbReference type="ARBA" id="ARBA00051243"/>
    </source>
</evidence>
<keyword evidence="3 19" id="KW-0812">Transmembrane</keyword>
<dbReference type="GO" id="GO:0030154">
    <property type="term" value="P:cell differentiation"/>
    <property type="evidence" value="ECO:0007669"/>
    <property type="project" value="UniProtKB-ARBA"/>
</dbReference>
<dbReference type="FunFam" id="1.10.510.10:FF:000554">
    <property type="entry name" value="Predicted protein"/>
    <property type="match status" value="1"/>
</dbReference>
<dbReference type="GO" id="GO:0005886">
    <property type="term" value="C:plasma membrane"/>
    <property type="evidence" value="ECO:0007669"/>
    <property type="project" value="TreeGrafter"/>
</dbReference>
<dbReference type="InterPro" id="IPR036179">
    <property type="entry name" value="Ig-like_dom_sf"/>
</dbReference>
<dbReference type="PROSITE" id="PS50011">
    <property type="entry name" value="PROTEIN_KINASE_DOM"/>
    <property type="match status" value="1"/>
</dbReference>
<evidence type="ECO:0000256" key="7">
    <source>
        <dbReference type="ARBA" id="ARBA00022989"/>
    </source>
</evidence>
<keyword evidence="4 16" id="KW-0547">Nucleotide-binding</keyword>
<organism evidence="22 23">
    <name type="scientific">Anopheles albimanus</name>
    <name type="common">New world malaria mosquito</name>
    <dbReference type="NCBI Taxonomy" id="7167"/>
    <lineage>
        <taxon>Eukaryota</taxon>
        <taxon>Metazoa</taxon>
        <taxon>Ecdysozoa</taxon>
        <taxon>Arthropoda</taxon>
        <taxon>Hexapoda</taxon>
        <taxon>Insecta</taxon>
        <taxon>Pterygota</taxon>
        <taxon>Neoptera</taxon>
        <taxon>Endopterygota</taxon>
        <taxon>Diptera</taxon>
        <taxon>Nematocera</taxon>
        <taxon>Culicoidea</taxon>
        <taxon>Culicidae</taxon>
        <taxon>Anophelinae</taxon>
        <taxon>Anopheles</taxon>
    </lineage>
</organism>
<feature type="domain" description="Protein kinase" evidence="20">
    <location>
        <begin position="437"/>
        <end position="831"/>
    </location>
</feature>
<keyword evidence="7 19" id="KW-1133">Transmembrane helix</keyword>
<keyword evidence="13" id="KW-0393">Immunoglobulin domain</keyword>
<evidence type="ECO:0000313" key="22">
    <source>
        <dbReference type="EnsemblMetazoa" id="AALB016193-PA"/>
    </source>
</evidence>
<feature type="binding site" evidence="16">
    <location>
        <begin position="444"/>
        <end position="451"/>
    </location>
    <ligand>
        <name>ATP</name>
        <dbReference type="ChEBI" id="CHEBI:30616"/>
    </ligand>
</feature>
<evidence type="ECO:0000256" key="12">
    <source>
        <dbReference type="ARBA" id="ARBA00023180"/>
    </source>
</evidence>
<proteinExistence type="predicted"/>
<dbReference type="Gene3D" id="2.60.40.10">
    <property type="entry name" value="Immunoglobulins"/>
    <property type="match status" value="2"/>
</dbReference>
<comment type="subcellular location">
    <subcellularLocation>
        <location evidence="1">Membrane</location>
        <topology evidence="1">Single-pass membrane protein</topology>
    </subcellularLocation>
</comment>
<dbReference type="InterPro" id="IPR050122">
    <property type="entry name" value="RTK"/>
</dbReference>
<dbReference type="SMART" id="SM00408">
    <property type="entry name" value="IGc2"/>
    <property type="match status" value="1"/>
</dbReference>
<dbReference type="InterPro" id="IPR008266">
    <property type="entry name" value="Tyr_kinase_AS"/>
</dbReference>
<dbReference type="GO" id="GO:0004714">
    <property type="term" value="F:transmembrane receptor protein tyrosine kinase activity"/>
    <property type="evidence" value="ECO:0007669"/>
    <property type="project" value="UniProtKB-EC"/>
</dbReference>
<dbReference type="PROSITE" id="PS50835">
    <property type="entry name" value="IG_LIKE"/>
    <property type="match status" value="1"/>
</dbReference>
<feature type="transmembrane region" description="Helical" evidence="19">
    <location>
        <begin position="367"/>
        <end position="390"/>
    </location>
</feature>
<accession>A0A8W7K7P5</accession>
<dbReference type="CDD" id="cd00096">
    <property type="entry name" value="Ig"/>
    <property type="match status" value="1"/>
</dbReference>
<dbReference type="Proteomes" id="UP000069272">
    <property type="component" value="Chromosome 2L"/>
</dbReference>
<keyword evidence="23" id="KW-1185">Reference proteome</keyword>
<evidence type="ECO:0000313" key="23">
    <source>
        <dbReference type="Proteomes" id="UP000069272"/>
    </source>
</evidence>
<evidence type="ECO:0000259" key="20">
    <source>
        <dbReference type="PROSITE" id="PS50011"/>
    </source>
</evidence>
<evidence type="ECO:0000256" key="3">
    <source>
        <dbReference type="ARBA" id="ARBA00022692"/>
    </source>
</evidence>
<dbReference type="AlphaFoldDB" id="A0A8W7K7P5"/>
<dbReference type="Pfam" id="PF07679">
    <property type="entry name" value="I-set"/>
    <property type="match status" value="1"/>
</dbReference>
<feature type="binding site" evidence="16 18">
    <location>
        <position position="471"/>
    </location>
    <ligand>
        <name>ATP</name>
        <dbReference type="ChEBI" id="CHEBI:30616"/>
    </ligand>
</feature>
<keyword evidence="9" id="KW-0829">Tyrosine-protein kinase</keyword>
<dbReference type="InterPro" id="IPR000719">
    <property type="entry name" value="Prot_kinase_dom"/>
</dbReference>
<evidence type="ECO:0000256" key="16">
    <source>
        <dbReference type="PIRSR" id="PIRSR000615-2"/>
    </source>
</evidence>
<dbReference type="InterPro" id="IPR007110">
    <property type="entry name" value="Ig-like_dom"/>
</dbReference>
<dbReference type="PANTHER" id="PTHR24416:SF600">
    <property type="entry name" value="PDGF- AND VEGF-RECEPTOR RELATED, ISOFORM J"/>
    <property type="match status" value="1"/>
</dbReference>
<dbReference type="SUPFAM" id="SSF56112">
    <property type="entry name" value="Protein kinase-like (PK-like)"/>
    <property type="match status" value="1"/>
</dbReference>
<evidence type="ECO:0000256" key="18">
    <source>
        <dbReference type="PROSITE-ProRule" id="PRU10141"/>
    </source>
</evidence>
<dbReference type="InterPro" id="IPR003598">
    <property type="entry name" value="Ig_sub2"/>
</dbReference>